<dbReference type="AlphaFoldDB" id="A0A250WX80"/>
<proteinExistence type="predicted"/>
<reference evidence="1 2" key="1">
    <citation type="submission" date="2017-08" db="EMBL/GenBank/DDBJ databases">
        <title>Acidophilic green algal genome provides insights into adaptation to an acidic environment.</title>
        <authorList>
            <person name="Hirooka S."/>
            <person name="Hirose Y."/>
            <person name="Kanesaki Y."/>
            <person name="Higuchi S."/>
            <person name="Fujiwara T."/>
            <person name="Onuma R."/>
            <person name="Era A."/>
            <person name="Ohbayashi R."/>
            <person name="Uzuka A."/>
            <person name="Nozaki H."/>
            <person name="Yoshikawa H."/>
            <person name="Miyagishima S.Y."/>
        </authorList>
    </citation>
    <scope>NUCLEOTIDE SEQUENCE [LARGE SCALE GENOMIC DNA]</scope>
    <source>
        <strain evidence="1 2">NIES-2499</strain>
    </source>
</reference>
<dbReference type="Proteomes" id="UP000232323">
    <property type="component" value="Unassembled WGS sequence"/>
</dbReference>
<organism evidence="1 2">
    <name type="scientific">Chlamydomonas eustigma</name>
    <dbReference type="NCBI Taxonomy" id="1157962"/>
    <lineage>
        <taxon>Eukaryota</taxon>
        <taxon>Viridiplantae</taxon>
        <taxon>Chlorophyta</taxon>
        <taxon>core chlorophytes</taxon>
        <taxon>Chlorophyceae</taxon>
        <taxon>CS clade</taxon>
        <taxon>Chlamydomonadales</taxon>
        <taxon>Chlamydomonadaceae</taxon>
        <taxon>Chlamydomonas</taxon>
    </lineage>
</organism>
<evidence type="ECO:0000313" key="1">
    <source>
        <dbReference type="EMBL" id="GAX75421.1"/>
    </source>
</evidence>
<evidence type="ECO:0000313" key="2">
    <source>
        <dbReference type="Proteomes" id="UP000232323"/>
    </source>
</evidence>
<keyword evidence="2" id="KW-1185">Reference proteome</keyword>
<dbReference type="OrthoDB" id="561880at2759"/>
<sequence>MTSSESAFEELFMSAGEVEKLGKENKFSNDLLSRQASAINRIKKSREKENLKRKAQELDTDPLDAIIVDDEALEIEAIAASQEILRADQHEESDDEPTWSVPCLLEESVIQGEFPPVPALESLMSYEAAPVCSTSETDMASHWETLLTQHAVLASLGCSADILKALYATLTSPFHNHGRAAYQQLTMFWRSNVFKPGVWRPSLEDLWISSQSLGFRISRSAPTGESRDKLRSLVPSTVLHNRLKSLRPLLSVIEELCTLQVYGANLFSFKEHGEAGKNLILLLYSLRLDPVVQSSLQPSLSSAADLLLEVWMKYEDASSWREAEKAVAVQLVCLGPSHRASIRLLQGILCRSQATMCFSRTASLLLISQVMGGHSGDVTCLEEVSHIKALQHLLGPPKDVRCLLDTVRQQQQQQLESINSNLLPALDYWKLLTVLQASDLIMWSLQVAGEVSEEESKWWCDILKAVDDKMAKAPQSAAVRKALSSMKNNHDFARF</sequence>
<evidence type="ECO:0008006" key="3">
    <source>
        <dbReference type="Google" id="ProtNLM"/>
    </source>
</evidence>
<comment type="caution">
    <text evidence="1">The sequence shown here is derived from an EMBL/GenBank/DDBJ whole genome shotgun (WGS) entry which is preliminary data.</text>
</comment>
<name>A0A250WX80_9CHLO</name>
<dbReference type="STRING" id="1157962.A0A250WX80"/>
<dbReference type="EMBL" id="BEGY01000012">
    <property type="protein sequence ID" value="GAX75421.1"/>
    <property type="molecule type" value="Genomic_DNA"/>
</dbReference>
<protein>
    <recommendedName>
        <fullName evidence="3">Coiled-coil SMC6 And NSE5 INteracting (CANIN) domain-containing protein</fullName>
    </recommendedName>
</protein>
<gene>
    <name evidence="1" type="ORF">CEUSTIGMA_g2865.t1</name>
</gene>
<accession>A0A250WX80</accession>